<organism evidence="6 7">
    <name type="scientific">Tatumella terrea</name>
    <dbReference type="NCBI Taxonomy" id="419007"/>
    <lineage>
        <taxon>Bacteria</taxon>
        <taxon>Pseudomonadati</taxon>
        <taxon>Pseudomonadota</taxon>
        <taxon>Gammaproteobacteria</taxon>
        <taxon>Enterobacterales</taxon>
        <taxon>Erwiniaceae</taxon>
        <taxon>Tatumella</taxon>
    </lineage>
</organism>
<keyword evidence="4" id="KW-0804">Transcription</keyword>
<dbReference type="CDD" id="cd08432">
    <property type="entry name" value="PBP2_GcdR_TrpI_HvrB_AmpR_like"/>
    <property type="match status" value="1"/>
</dbReference>
<evidence type="ECO:0000256" key="3">
    <source>
        <dbReference type="ARBA" id="ARBA00023125"/>
    </source>
</evidence>
<evidence type="ECO:0000256" key="4">
    <source>
        <dbReference type="ARBA" id="ARBA00023163"/>
    </source>
</evidence>
<dbReference type="PRINTS" id="PR00039">
    <property type="entry name" value="HTHLYSR"/>
</dbReference>
<comment type="similarity">
    <text evidence="1">Belongs to the LysR transcriptional regulatory family.</text>
</comment>
<sequence length="311" mass="34598">MKTSRLPPLTSLRAFDAVARHESFKRAAEEISVTPTAISHQIRSLEQSLECRLFERSARGVSLTPQGVTLFRASATIFSTLRQAVSELTPASSPGALTLSTTSNFLTHWLIPRLPEFHRQCPGLNLHLHTAIDLVDPAGGIADCAIRYSQQVNPALDNTLLCRDRFILVASPQLAIRRVQDLLTHTLFHVDNRHIPRPSPDWQHWKNRFGPESLDVSSGIHFNDETHAIQAAIAGQGVLIASELLVRDALQKKILVSPAEQSLEGGCYYFVTSDNKAVWPEVRQLRQWLLSRFAATDSGSRDNMTPCNDLL</sequence>
<gene>
    <name evidence="6" type="ORF">ACFP9W_01725</name>
</gene>
<evidence type="ECO:0000313" key="7">
    <source>
        <dbReference type="Proteomes" id="UP001596230"/>
    </source>
</evidence>
<name>A0ABW1VSX2_9GAMM</name>
<accession>A0ABW1VSX2</accession>
<evidence type="ECO:0000313" key="6">
    <source>
        <dbReference type="EMBL" id="MFC6376837.1"/>
    </source>
</evidence>
<dbReference type="Proteomes" id="UP001596230">
    <property type="component" value="Unassembled WGS sequence"/>
</dbReference>
<dbReference type="Gene3D" id="3.40.190.10">
    <property type="entry name" value="Periplasmic binding protein-like II"/>
    <property type="match status" value="2"/>
</dbReference>
<dbReference type="Pfam" id="PF03466">
    <property type="entry name" value="LysR_substrate"/>
    <property type="match status" value="1"/>
</dbReference>
<dbReference type="SUPFAM" id="SSF46785">
    <property type="entry name" value="Winged helix' DNA-binding domain"/>
    <property type="match status" value="1"/>
</dbReference>
<dbReference type="PANTHER" id="PTHR30537:SF26">
    <property type="entry name" value="GLYCINE CLEAVAGE SYSTEM TRANSCRIPTIONAL ACTIVATOR"/>
    <property type="match status" value="1"/>
</dbReference>
<protein>
    <submittedName>
        <fullName evidence="6">LysR substrate-binding domain-containing protein</fullName>
    </submittedName>
</protein>
<dbReference type="RefSeq" id="WP_212714887.1">
    <property type="nucleotide sequence ID" value="NZ_JBHSUB010000003.1"/>
</dbReference>
<keyword evidence="7" id="KW-1185">Reference proteome</keyword>
<dbReference type="EMBL" id="JBHSUB010000003">
    <property type="protein sequence ID" value="MFC6376837.1"/>
    <property type="molecule type" value="Genomic_DNA"/>
</dbReference>
<dbReference type="InterPro" id="IPR058163">
    <property type="entry name" value="LysR-type_TF_proteobact-type"/>
</dbReference>
<evidence type="ECO:0000256" key="1">
    <source>
        <dbReference type="ARBA" id="ARBA00009437"/>
    </source>
</evidence>
<dbReference type="Gene3D" id="1.10.10.10">
    <property type="entry name" value="Winged helix-like DNA-binding domain superfamily/Winged helix DNA-binding domain"/>
    <property type="match status" value="1"/>
</dbReference>
<dbReference type="Pfam" id="PF00126">
    <property type="entry name" value="HTH_1"/>
    <property type="match status" value="1"/>
</dbReference>
<dbReference type="InterPro" id="IPR036390">
    <property type="entry name" value="WH_DNA-bd_sf"/>
</dbReference>
<keyword evidence="3" id="KW-0238">DNA-binding</keyword>
<reference evidence="7" key="1">
    <citation type="journal article" date="2019" name="Int. J. Syst. Evol. Microbiol.">
        <title>The Global Catalogue of Microorganisms (GCM) 10K type strain sequencing project: providing services to taxonomists for standard genome sequencing and annotation.</title>
        <authorList>
            <consortium name="The Broad Institute Genomics Platform"/>
            <consortium name="The Broad Institute Genome Sequencing Center for Infectious Disease"/>
            <person name="Wu L."/>
            <person name="Ma J."/>
        </authorList>
    </citation>
    <scope>NUCLEOTIDE SEQUENCE [LARGE SCALE GENOMIC DNA]</scope>
    <source>
        <strain evidence="7">CGMCC 1.18518</strain>
    </source>
</reference>
<dbReference type="InterPro" id="IPR005119">
    <property type="entry name" value="LysR_subst-bd"/>
</dbReference>
<feature type="domain" description="HTH lysR-type" evidence="5">
    <location>
        <begin position="7"/>
        <end position="64"/>
    </location>
</feature>
<comment type="caution">
    <text evidence="6">The sequence shown here is derived from an EMBL/GenBank/DDBJ whole genome shotgun (WGS) entry which is preliminary data.</text>
</comment>
<dbReference type="InterPro" id="IPR036388">
    <property type="entry name" value="WH-like_DNA-bd_sf"/>
</dbReference>
<keyword evidence="2" id="KW-0805">Transcription regulation</keyword>
<dbReference type="InterPro" id="IPR000847">
    <property type="entry name" value="LysR_HTH_N"/>
</dbReference>
<evidence type="ECO:0000259" key="5">
    <source>
        <dbReference type="PROSITE" id="PS50931"/>
    </source>
</evidence>
<proteinExistence type="inferred from homology"/>
<evidence type="ECO:0000256" key="2">
    <source>
        <dbReference type="ARBA" id="ARBA00023015"/>
    </source>
</evidence>
<dbReference type="PROSITE" id="PS50931">
    <property type="entry name" value="HTH_LYSR"/>
    <property type="match status" value="1"/>
</dbReference>
<dbReference type="PANTHER" id="PTHR30537">
    <property type="entry name" value="HTH-TYPE TRANSCRIPTIONAL REGULATOR"/>
    <property type="match status" value="1"/>
</dbReference>
<dbReference type="SUPFAM" id="SSF53850">
    <property type="entry name" value="Periplasmic binding protein-like II"/>
    <property type="match status" value="1"/>
</dbReference>